<proteinExistence type="predicted"/>
<gene>
    <name evidence="1" type="ORF">SAMN04487779_100861</name>
</gene>
<keyword evidence="2" id="KW-1185">Reference proteome</keyword>
<dbReference type="Proteomes" id="UP000198925">
    <property type="component" value="Unassembled WGS sequence"/>
</dbReference>
<name>A0A1G6UY29_9PROT</name>
<dbReference type="RefSeq" id="WP_090568512.1">
    <property type="nucleotide sequence ID" value="NZ_FMXZ01000016.1"/>
</dbReference>
<accession>A0A1G6UY29</accession>
<protein>
    <submittedName>
        <fullName evidence="1">Uncharacterized protein</fullName>
    </submittedName>
</protein>
<dbReference type="STRING" id="938405.SAMN02927895_04413"/>
<dbReference type="OrthoDB" id="7274841at2"/>
<dbReference type="EMBL" id="FMZX01000008">
    <property type="protein sequence ID" value="SDD46212.1"/>
    <property type="molecule type" value="Genomic_DNA"/>
</dbReference>
<reference evidence="1 2" key="1">
    <citation type="submission" date="2016-10" db="EMBL/GenBank/DDBJ databases">
        <authorList>
            <person name="de Groot N.N."/>
        </authorList>
    </citation>
    <scope>NUCLEOTIDE SEQUENCE [LARGE SCALE GENOMIC DNA]</scope>
    <source>
        <strain evidence="1 2">CPCC 100156</strain>
    </source>
</reference>
<evidence type="ECO:0000313" key="2">
    <source>
        <dbReference type="Proteomes" id="UP000198925"/>
    </source>
</evidence>
<dbReference type="AlphaFoldDB" id="A0A1G6UY29"/>
<organism evidence="1 2">
    <name type="scientific">Belnapia rosea</name>
    <dbReference type="NCBI Taxonomy" id="938405"/>
    <lineage>
        <taxon>Bacteria</taxon>
        <taxon>Pseudomonadati</taxon>
        <taxon>Pseudomonadota</taxon>
        <taxon>Alphaproteobacteria</taxon>
        <taxon>Acetobacterales</taxon>
        <taxon>Roseomonadaceae</taxon>
        <taxon>Belnapia</taxon>
    </lineage>
</organism>
<sequence>MMTPSEREQVKADLQAYVANNGLSIHDLAARMKAAGRKVDAKVLHRFLDRGLLVDDAVLTVYRGFVDHPG</sequence>
<evidence type="ECO:0000313" key="1">
    <source>
        <dbReference type="EMBL" id="SDD46212.1"/>
    </source>
</evidence>